<dbReference type="PROSITE" id="PS50089">
    <property type="entry name" value="ZF_RING_2"/>
    <property type="match status" value="1"/>
</dbReference>
<evidence type="ECO:0000256" key="7">
    <source>
        <dbReference type="SAM" id="MobiDB-lite"/>
    </source>
</evidence>
<feature type="region of interest" description="Disordered" evidence="7">
    <location>
        <begin position="1"/>
        <end position="110"/>
    </location>
</feature>
<keyword evidence="4 5" id="KW-0862">Zinc</keyword>
<dbReference type="InterPro" id="IPR018957">
    <property type="entry name" value="Znf_C3HC4_RING-type"/>
</dbReference>
<keyword evidence="6" id="KW-0747">Spliceosome</keyword>
<evidence type="ECO:0000256" key="2">
    <source>
        <dbReference type="ARBA" id="ARBA00022723"/>
    </source>
</evidence>
<feature type="compositionally biased region" description="Acidic residues" evidence="7">
    <location>
        <begin position="31"/>
        <end position="40"/>
    </location>
</feature>
<dbReference type="PROSITE" id="PS50103">
    <property type="entry name" value="ZF_C3H1"/>
    <property type="match status" value="1"/>
</dbReference>
<feature type="region of interest" description="Disordered" evidence="7">
    <location>
        <begin position="163"/>
        <end position="182"/>
    </location>
</feature>
<feature type="region of interest" description="Disordered" evidence="7">
    <location>
        <begin position="250"/>
        <end position="271"/>
    </location>
</feature>
<dbReference type="Gene3D" id="3.30.40.10">
    <property type="entry name" value="Zinc/RING finger domain, C3HC4 (zinc finger)"/>
    <property type="match status" value="1"/>
</dbReference>
<reference evidence="10 11" key="2">
    <citation type="journal article" date="2021" name="Curr. Genet.">
        <title>Genetic response to nitrogen starvation in the aggressive Eucalyptus foliar pathogen Teratosphaeria destructans.</title>
        <authorList>
            <person name="Havenga M."/>
            <person name="Wingfield B.D."/>
            <person name="Wingfield M.J."/>
            <person name="Dreyer L.L."/>
            <person name="Roets F."/>
            <person name="Aylward J."/>
        </authorList>
    </citation>
    <scope>NUCLEOTIDE SEQUENCE [LARGE SCALE GENOMIC DNA]</scope>
    <source>
        <strain evidence="10">CMW44962</strain>
    </source>
</reference>
<feature type="zinc finger region" description="C3H1-type" evidence="5">
    <location>
        <begin position="122"/>
        <end position="150"/>
    </location>
</feature>
<feature type="compositionally biased region" description="Basic and acidic residues" evidence="7">
    <location>
        <begin position="163"/>
        <end position="172"/>
    </location>
</feature>
<dbReference type="GO" id="GO:0003677">
    <property type="term" value="F:DNA binding"/>
    <property type="evidence" value="ECO:0007669"/>
    <property type="project" value="UniProtKB-UniRule"/>
</dbReference>
<keyword evidence="6" id="KW-0238">DNA-binding</keyword>
<comment type="caution">
    <text evidence="10">The sequence shown here is derived from an EMBL/GenBank/DDBJ whole genome shotgun (WGS) entry which is preliminary data.</text>
</comment>
<dbReference type="InterPro" id="IPR036855">
    <property type="entry name" value="Znf_CCCH_sf"/>
</dbReference>
<dbReference type="InterPro" id="IPR039971">
    <property type="entry name" value="CWC24-like"/>
</dbReference>
<dbReference type="InterPro" id="IPR017907">
    <property type="entry name" value="Znf_RING_CS"/>
</dbReference>
<dbReference type="GO" id="GO:0034247">
    <property type="term" value="P:snoRNA splicing"/>
    <property type="evidence" value="ECO:0007669"/>
    <property type="project" value="TreeGrafter"/>
</dbReference>
<feature type="domain" description="RING-type" evidence="8">
    <location>
        <begin position="193"/>
        <end position="232"/>
    </location>
</feature>
<accession>A0A9W7W6V5</accession>
<dbReference type="GO" id="GO:0005684">
    <property type="term" value="C:U2-type spliceosomal complex"/>
    <property type="evidence" value="ECO:0007669"/>
    <property type="project" value="TreeGrafter"/>
</dbReference>
<dbReference type="InterPro" id="IPR000571">
    <property type="entry name" value="Znf_CCCH"/>
</dbReference>
<dbReference type="InterPro" id="IPR001841">
    <property type="entry name" value="Znf_RING"/>
</dbReference>
<dbReference type="Pfam" id="PF00642">
    <property type="entry name" value="zf-CCCH"/>
    <property type="match status" value="1"/>
</dbReference>
<protein>
    <recommendedName>
        <fullName evidence="6">Pre-mRNA-splicing factor CWC24</fullName>
    </recommendedName>
</protein>
<gene>
    <name evidence="10" type="ORF">Tdes44962_MAKER06905</name>
</gene>
<dbReference type="Pfam" id="PF00097">
    <property type="entry name" value="zf-C3HC4"/>
    <property type="match status" value="1"/>
</dbReference>
<proteinExistence type="inferred from homology"/>
<dbReference type="SUPFAM" id="SSF90229">
    <property type="entry name" value="CCCH zinc finger"/>
    <property type="match status" value="1"/>
</dbReference>
<organism evidence="10 11">
    <name type="scientific">Teratosphaeria destructans</name>
    <dbReference type="NCBI Taxonomy" id="418781"/>
    <lineage>
        <taxon>Eukaryota</taxon>
        <taxon>Fungi</taxon>
        <taxon>Dikarya</taxon>
        <taxon>Ascomycota</taxon>
        <taxon>Pezizomycotina</taxon>
        <taxon>Dothideomycetes</taxon>
        <taxon>Dothideomycetidae</taxon>
        <taxon>Mycosphaerellales</taxon>
        <taxon>Teratosphaeriaceae</taxon>
        <taxon>Teratosphaeria</taxon>
    </lineage>
</organism>
<keyword evidence="11" id="KW-1185">Reference proteome</keyword>
<dbReference type="Proteomes" id="UP001138500">
    <property type="component" value="Unassembled WGS sequence"/>
</dbReference>
<evidence type="ECO:0000256" key="1">
    <source>
        <dbReference type="ARBA" id="ARBA00009161"/>
    </source>
</evidence>
<evidence type="ECO:0000259" key="8">
    <source>
        <dbReference type="PROSITE" id="PS50089"/>
    </source>
</evidence>
<evidence type="ECO:0000256" key="5">
    <source>
        <dbReference type="PROSITE-ProRule" id="PRU00723"/>
    </source>
</evidence>
<comment type="subunit">
    <text evidence="6">Associated with the spliceosome.</text>
</comment>
<feature type="compositionally biased region" description="Basic residues" evidence="7">
    <location>
        <begin position="9"/>
        <end position="23"/>
    </location>
</feature>
<comment type="function">
    <text evidence="6">Involved in pre-mRNA splicing.</text>
</comment>
<sequence length="271" mass="30537">MADIAPVAFKKRTNKGANIRKRPATPPPDASDSDEYTSEEENGHRIKRRRKEGVPVTSTAPKHVDAVEKHNTAFSADRSSKLSATNDATKTSNWEHGGAKPSGHLGPQKAQGNNVRMVITTDFAPDVCKDYKQTGFCGFGDSCKFLHAREDYKQGWQLDREWEKVGKNKDKPAANNDDRDEEEKMLEGIPFKCIICKEDYKRPVITKCGHYFCEKCAMTRYMKERKKGCANCGVDTGGTFNMAKKLNELLERKKTREKEREEKENGAPEDG</sequence>
<evidence type="ECO:0000256" key="6">
    <source>
        <dbReference type="RuleBase" id="RU367110"/>
    </source>
</evidence>
<dbReference type="PANTHER" id="PTHR12930:SF0">
    <property type="entry name" value="RING FINGER PROTEIN 113B"/>
    <property type="match status" value="1"/>
</dbReference>
<dbReference type="SUPFAM" id="SSF57850">
    <property type="entry name" value="RING/U-box"/>
    <property type="match status" value="1"/>
</dbReference>
<evidence type="ECO:0000313" key="10">
    <source>
        <dbReference type="EMBL" id="KAH9845046.1"/>
    </source>
</evidence>
<evidence type="ECO:0000256" key="3">
    <source>
        <dbReference type="ARBA" id="ARBA00022771"/>
    </source>
</evidence>
<dbReference type="AlphaFoldDB" id="A0A9W7W6V5"/>
<dbReference type="GO" id="GO:0006397">
    <property type="term" value="P:mRNA processing"/>
    <property type="evidence" value="ECO:0007669"/>
    <property type="project" value="UniProtKB-KW"/>
</dbReference>
<dbReference type="GO" id="GO:0008270">
    <property type="term" value="F:zinc ion binding"/>
    <property type="evidence" value="ECO:0007669"/>
    <property type="project" value="UniProtKB-KW"/>
</dbReference>
<feature type="domain" description="C3H1-type" evidence="9">
    <location>
        <begin position="122"/>
        <end position="150"/>
    </location>
</feature>
<evidence type="ECO:0000256" key="4">
    <source>
        <dbReference type="ARBA" id="ARBA00022833"/>
    </source>
</evidence>
<keyword evidence="6" id="KW-0507">mRNA processing</keyword>
<dbReference type="CDD" id="cd16539">
    <property type="entry name" value="RING-HC_RNF113A_B"/>
    <property type="match status" value="1"/>
</dbReference>
<feature type="compositionally biased region" description="Polar residues" evidence="7">
    <location>
        <begin position="81"/>
        <end position="94"/>
    </location>
</feature>
<evidence type="ECO:0000259" key="9">
    <source>
        <dbReference type="PROSITE" id="PS50103"/>
    </source>
</evidence>
<evidence type="ECO:0000313" key="11">
    <source>
        <dbReference type="Proteomes" id="UP001138500"/>
    </source>
</evidence>
<feature type="compositionally biased region" description="Basic and acidic residues" evidence="7">
    <location>
        <begin position="62"/>
        <end position="71"/>
    </location>
</feature>
<dbReference type="PROSITE" id="PS00518">
    <property type="entry name" value="ZF_RING_1"/>
    <property type="match status" value="1"/>
</dbReference>
<dbReference type="SMART" id="SM00184">
    <property type="entry name" value="RING"/>
    <property type="match status" value="1"/>
</dbReference>
<comment type="similarity">
    <text evidence="1 6">Belongs to the CWC24 family.</text>
</comment>
<name>A0A9W7W6V5_9PEZI</name>
<dbReference type="OrthoDB" id="25761at2759"/>
<comment type="subcellular location">
    <subcellularLocation>
        <location evidence="6">Nucleus</location>
    </subcellularLocation>
</comment>
<keyword evidence="6" id="KW-0508">mRNA splicing</keyword>
<dbReference type="SMART" id="SM00356">
    <property type="entry name" value="ZnF_C3H1"/>
    <property type="match status" value="1"/>
</dbReference>
<keyword evidence="3 5" id="KW-0863">Zinc-finger</keyword>
<keyword evidence="6" id="KW-0539">Nucleus</keyword>
<dbReference type="PANTHER" id="PTHR12930">
    <property type="entry name" value="ZINC FINGER PROTEIN 183"/>
    <property type="match status" value="1"/>
</dbReference>
<keyword evidence="2 5" id="KW-0479">Metal-binding</keyword>
<reference evidence="10 11" key="1">
    <citation type="journal article" date="2018" name="IMA Fungus">
        <title>IMA Genome-F 10: Nine draft genome sequences of Claviceps purpurea s.lat., including C. arundinis, C. humidiphila, and C. cf. spartinae, pseudomolecules for the pitch canker pathogen Fusarium circinatum, draft genome of Davidsoniella eucalypti, Grosmannia galeiformis, Quambalaria eucalypti, and Teratosphaeria destructans.</title>
        <authorList>
            <person name="Wingfield B.D."/>
            <person name="Liu M."/>
            <person name="Nguyen H.D."/>
            <person name="Lane F.A."/>
            <person name="Morgan S.W."/>
            <person name="De Vos L."/>
            <person name="Wilken P.M."/>
            <person name="Duong T.A."/>
            <person name="Aylward J."/>
            <person name="Coetzee M.P."/>
            <person name="Dadej K."/>
            <person name="De Beer Z.W."/>
            <person name="Findlay W."/>
            <person name="Havenga M."/>
            <person name="Kolarik M."/>
            <person name="Menzies J.G."/>
            <person name="Naidoo K."/>
            <person name="Pochopski O."/>
            <person name="Shoukouhi P."/>
            <person name="Santana Q.C."/>
            <person name="Seifert K.A."/>
            <person name="Soal N."/>
            <person name="Steenkamp E.T."/>
            <person name="Tatham C.T."/>
            <person name="van der Nest M.A."/>
            <person name="Wingfield M.J."/>
        </authorList>
    </citation>
    <scope>NUCLEOTIDE SEQUENCE [LARGE SCALE GENOMIC DNA]</scope>
    <source>
        <strain evidence="10">CMW44962</strain>
    </source>
</reference>
<dbReference type="EMBL" id="RIBY02000158">
    <property type="protein sequence ID" value="KAH9845046.1"/>
    <property type="molecule type" value="Genomic_DNA"/>
</dbReference>
<dbReference type="InterPro" id="IPR013083">
    <property type="entry name" value="Znf_RING/FYVE/PHD"/>
</dbReference>